<organism evidence="1 2">
    <name type="scientific">Caenorhabditis tropicalis</name>
    <dbReference type="NCBI Taxonomy" id="1561998"/>
    <lineage>
        <taxon>Eukaryota</taxon>
        <taxon>Metazoa</taxon>
        <taxon>Ecdysozoa</taxon>
        <taxon>Nematoda</taxon>
        <taxon>Chromadorea</taxon>
        <taxon>Rhabditida</taxon>
        <taxon>Rhabditina</taxon>
        <taxon>Rhabditomorpha</taxon>
        <taxon>Rhabditoidea</taxon>
        <taxon>Rhabditidae</taxon>
        <taxon>Peloderinae</taxon>
        <taxon>Caenorhabditis</taxon>
    </lineage>
</organism>
<dbReference type="AlphaFoldDB" id="A0A1I7TLF1"/>
<dbReference type="WBParaSite" id="Csp11.Scaffold628.g7082.t1">
    <property type="protein sequence ID" value="Csp11.Scaffold628.g7082.t1"/>
    <property type="gene ID" value="Csp11.Scaffold628.g7082"/>
</dbReference>
<evidence type="ECO:0000313" key="2">
    <source>
        <dbReference type="WBParaSite" id="Csp11.Scaffold628.g7082.t1"/>
    </source>
</evidence>
<evidence type="ECO:0000313" key="1">
    <source>
        <dbReference type="Proteomes" id="UP000095282"/>
    </source>
</evidence>
<proteinExistence type="predicted"/>
<reference evidence="2" key="1">
    <citation type="submission" date="2016-11" db="UniProtKB">
        <authorList>
            <consortium name="WormBaseParasite"/>
        </authorList>
    </citation>
    <scope>IDENTIFICATION</scope>
</reference>
<accession>A0A1I7TLF1</accession>
<dbReference type="Proteomes" id="UP000095282">
    <property type="component" value="Unplaced"/>
</dbReference>
<protein>
    <submittedName>
        <fullName evidence="2">Uncharacterized protein</fullName>
    </submittedName>
</protein>
<sequence length="67" mass="7405">MKNFLGLVSRSHSTLFGPTTASLVVKSTSVRLISPLAPFTPLIQCAPFFFFPNVFSEHANIFFLLSN</sequence>
<name>A0A1I7TLF1_9PELO</name>
<keyword evidence="1" id="KW-1185">Reference proteome</keyword>